<dbReference type="EMBL" id="GGEC01056950">
    <property type="protein sequence ID" value="MBX37434.1"/>
    <property type="molecule type" value="Transcribed_RNA"/>
</dbReference>
<accession>A0A2P2N4M3</accession>
<keyword evidence="1" id="KW-0472">Membrane</keyword>
<evidence type="ECO:0000313" key="2">
    <source>
        <dbReference type="EMBL" id="MBX37434.1"/>
    </source>
</evidence>
<reference evidence="2" key="1">
    <citation type="submission" date="2018-02" db="EMBL/GenBank/DDBJ databases">
        <title>Rhizophora mucronata_Transcriptome.</title>
        <authorList>
            <person name="Meera S.P."/>
            <person name="Sreeshan A."/>
            <person name="Augustine A."/>
        </authorList>
    </citation>
    <scope>NUCLEOTIDE SEQUENCE</scope>
    <source>
        <tissue evidence="2">Leaf</tissue>
    </source>
</reference>
<name>A0A2P2N4M3_RHIMU</name>
<organism evidence="2">
    <name type="scientific">Rhizophora mucronata</name>
    <name type="common">Asiatic mangrove</name>
    <dbReference type="NCBI Taxonomy" id="61149"/>
    <lineage>
        <taxon>Eukaryota</taxon>
        <taxon>Viridiplantae</taxon>
        <taxon>Streptophyta</taxon>
        <taxon>Embryophyta</taxon>
        <taxon>Tracheophyta</taxon>
        <taxon>Spermatophyta</taxon>
        <taxon>Magnoliopsida</taxon>
        <taxon>eudicotyledons</taxon>
        <taxon>Gunneridae</taxon>
        <taxon>Pentapetalae</taxon>
        <taxon>rosids</taxon>
        <taxon>fabids</taxon>
        <taxon>Malpighiales</taxon>
        <taxon>Rhizophoraceae</taxon>
        <taxon>Rhizophora</taxon>
    </lineage>
</organism>
<evidence type="ECO:0000256" key="1">
    <source>
        <dbReference type="SAM" id="Phobius"/>
    </source>
</evidence>
<dbReference type="AlphaFoldDB" id="A0A2P2N4M3"/>
<feature type="transmembrane region" description="Helical" evidence="1">
    <location>
        <begin position="52"/>
        <end position="75"/>
    </location>
</feature>
<sequence>MPAPNCHEVPLAYPIYHCGTWESVSIYLKKGCPNAQGCHIVGSSEGSNVQSYLAIFFIYGTKFSSLICIFLPTAIKIIGTTTRQ</sequence>
<keyword evidence="1" id="KW-0812">Transmembrane</keyword>
<protein>
    <submittedName>
        <fullName evidence="2">Uncharacterized protein</fullName>
    </submittedName>
</protein>
<proteinExistence type="predicted"/>
<keyword evidence="1" id="KW-1133">Transmembrane helix</keyword>